<keyword evidence="3" id="KW-1185">Reference proteome</keyword>
<sequence>MLGDWRVTPHINVQDISRATKFYRDNLGLKEVGPSKHGTILECADGSRVGLVEFPDDPDAQHEHTVLGFDVDNVQMEVQKLKDAGIEFIEYSLDDGVEVSGQSIETKGGIAKIRGSLVAWFRDSEGNILSIDSK</sequence>
<dbReference type="InterPro" id="IPR037523">
    <property type="entry name" value="VOC_core"/>
</dbReference>
<dbReference type="Gene3D" id="3.10.180.10">
    <property type="entry name" value="2,3-Dihydroxybiphenyl 1,2-Dioxygenase, domain 1"/>
    <property type="match status" value="1"/>
</dbReference>
<dbReference type="RefSeq" id="WP_085799748.1">
    <property type="nucleotide sequence ID" value="NZ_FWXB01000004.1"/>
</dbReference>
<evidence type="ECO:0000259" key="1">
    <source>
        <dbReference type="PROSITE" id="PS51819"/>
    </source>
</evidence>
<dbReference type="SUPFAM" id="SSF54593">
    <property type="entry name" value="Glyoxalase/Bleomycin resistance protein/Dihydroxybiphenyl dioxygenase"/>
    <property type="match status" value="1"/>
</dbReference>
<dbReference type="InterPro" id="IPR029068">
    <property type="entry name" value="Glyas_Bleomycin-R_OHBP_Dase"/>
</dbReference>
<dbReference type="AlphaFoldDB" id="A0A1X7BQ61"/>
<reference evidence="2 3" key="1">
    <citation type="submission" date="2017-03" db="EMBL/GenBank/DDBJ databases">
        <authorList>
            <person name="Afonso C.L."/>
            <person name="Miller P.J."/>
            <person name="Scott M.A."/>
            <person name="Spackman E."/>
            <person name="Goraichik I."/>
            <person name="Dimitrov K.M."/>
            <person name="Suarez D.L."/>
            <person name="Swayne D.E."/>
        </authorList>
    </citation>
    <scope>NUCLEOTIDE SEQUENCE [LARGE SCALE GENOMIC DNA]</scope>
    <source>
        <strain evidence="2 3">CECT 7745</strain>
    </source>
</reference>
<evidence type="ECO:0000313" key="2">
    <source>
        <dbReference type="EMBL" id="SMC11796.1"/>
    </source>
</evidence>
<dbReference type="EMBL" id="FWXB01000004">
    <property type="protein sequence ID" value="SMC11796.1"/>
    <property type="molecule type" value="Genomic_DNA"/>
</dbReference>
<accession>A0A1X7BQ61</accession>
<evidence type="ECO:0000313" key="3">
    <source>
        <dbReference type="Proteomes" id="UP000193224"/>
    </source>
</evidence>
<dbReference type="Pfam" id="PF00903">
    <property type="entry name" value="Glyoxalase"/>
    <property type="match status" value="1"/>
</dbReference>
<protein>
    <submittedName>
        <fullName evidence="2">Glyoxalase-like domain protein</fullName>
    </submittedName>
</protein>
<dbReference type="Proteomes" id="UP000193224">
    <property type="component" value="Unassembled WGS sequence"/>
</dbReference>
<organism evidence="2 3">
    <name type="scientific">Roseovarius aestuarii</name>
    <dbReference type="NCBI Taxonomy" id="475083"/>
    <lineage>
        <taxon>Bacteria</taxon>
        <taxon>Pseudomonadati</taxon>
        <taxon>Pseudomonadota</taxon>
        <taxon>Alphaproteobacteria</taxon>
        <taxon>Rhodobacterales</taxon>
        <taxon>Roseobacteraceae</taxon>
        <taxon>Roseovarius</taxon>
    </lineage>
</organism>
<name>A0A1X7BQ61_9RHOB</name>
<proteinExistence type="predicted"/>
<gene>
    <name evidence="2" type="ORF">ROA7745_01615</name>
</gene>
<dbReference type="CDD" id="cd06587">
    <property type="entry name" value="VOC"/>
    <property type="match status" value="1"/>
</dbReference>
<dbReference type="OrthoDB" id="9812656at2"/>
<feature type="domain" description="VOC" evidence="1">
    <location>
        <begin position="3"/>
        <end position="134"/>
    </location>
</feature>
<dbReference type="InterPro" id="IPR004360">
    <property type="entry name" value="Glyas_Fos-R_dOase_dom"/>
</dbReference>
<dbReference type="PROSITE" id="PS51819">
    <property type="entry name" value="VOC"/>
    <property type="match status" value="1"/>
</dbReference>